<evidence type="ECO:0000259" key="2">
    <source>
        <dbReference type="Pfam" id="PF06259"/>
    </source>
</evidence>
<dbReference type="EMBL" id="UEGW01000001">
    <property type="protein sequence ID" value="SRX94722.1"/>
    <property type="molecule type" value="Genomic_DNA"/>
</dbReference>
<proteinExistence type="predicted"/>
<sequence length="549" mass="57475">MTVSIADVDRWDAGCLRQVSAALGKRGASADEVKAGLSRLPLIASWQGSAGDAARASLDKLSTHLAAHTDEMQAVGTAIGKSADEVQNVKDALSGIDRDADSWGFKIDRATGTVTPSDSLDMDHPTNQQRQAELEARIKKVLADANAADADLARAITTGGRDATGPAETRPDVRAALSGPLPEDPQQFHDLWDKLSKEEKDWLYSHDHNIGNHPGMPWDPPDHLGRDHYNKLHLPDLQQNAQANVDRLQAQFDALAKQAYMGDHDAAAQASALAPQLAAAKHSLDGYKAVQADLNKNDGVKRYLGFIDDKGHAAVSINNPDTATRNAIFVPGTGQDLAAFNGADTKSRDMYEAALRADPSLKAGDVAVTTWMGYDRPMDVFAARHPDPALGGAGALDSFESGMRASHVGPPSIDTVIGHSYGSTLVGAAASGGHQLDANNVIAVGSPGMLVNDVSGMNLDPGAKVYATLANNDIIGPTGLVTQFTLGPEPVSPGFGATILAAAPGPTTNWGVDAHSSYWAPGNIALANMGSVIAGVEPPQISNIKMSGQ</sequence>
<keyword evidence="4" id="KW-1185">Reference proteome</keyword>
<protein>
    <recommendedName>
        <fullName evidence="2">DUF1023 domain-containing protein</fullName>
    </recommendedName>
</protein>
<dbReference type="Pfam" id="PF06259">
    <property type="entry name" value="Abhydrolase_8"/>
    <property type="match status" value="1"/>
</dbReference>
<evidence type="ECO:0000313" key="4">
    <source>
        <dbReference type="Proteomes" id="UP000252015"/>
    </source>
</evidence>
<dbReference type="AlphaFoldDB" id="A0A375Z0X7"/>
<organism evidence="3 4">
    <name type="scientific">Mycobacterium shimoidei</name>
    <dbReference type="NCBI Taxonomy" id="29313"/>
    <lineage>
        <taxon>Bacteria</taxon>
        <taxon>Bacillati</taxon>
        <taxon>Actinomycetota</taxon>
        <taxon>Actinomycetes</taxon>
        <taxon>Mycobacteriales</taxon>
        <taxon>Mycobacteriaceae</taxon>
        <taxon>Mycobacterium</taxon>
    </lineage>
</organism>
<gene>
    <name evidence="3" type="ORF">MSP7336_02982</name>
</gene>
<dbReference type="Proteomes" id="UP000252015">
    <property type="component" value="Unassembled WGS sequence"/>
</dbReference>
<dbReference type="InterPro" id="IPR010427">
    <property type="entry name" value="DUF1023"/>
</dbReference>
<reference evidence="3 4" key="1">
    <citation type="submission" date="2018-05" db="EMBL/GenBank/DDBJ databases">
        <authorList>
            <consortium name="IHU Genomes"/>
        </authorList>
    </citation>
    <scope>NUCLEOTIDE SEQUENCE [LARGE SCALE GENOMIC DNA]</scope>
    <source>
        <strain evidence="3 4">P7336</strain>
    </source>
</reference>
<dbReference type="InterPro" id="IPR036689">
    <property type="entry name" value="ESAT-6-like_sf"/>
</dbReference>
<dbReference type="SUPFAM" id="SSF140453">
    <property type="entry name" value="EsxAB dimer-like"/>
    <property type="match status" value="1"/>
</dbReference>
<evidence type="ECO:0000313" key="3">
    <source>
        <dbReference type="EMBL" id="SRX94722.1"/>
    </source>
</evidence>
<dbReference type="STRING" id="29313.BHQ16_04020"/>
<accession>A0A375Z0X7</accession>
<name>A0A375Z0X7_MYCSH</name>
<evidence type="ECO:0000256" key="1">
    <source>
        <dbReference type="SAM" id="MobiDB-lite"/>
    </source>
</evidence>
<feature type="domain" description="DUF1023" evidence="2">
    <location>
        <begin position="309"/>
        <end position="476"/>
    </location>
</feature>
<feature type="region of interest" description="Disordered" evidence="1">
    <location>
        <begin position="158"/>
        <end position="187"/>
    </location>
</feature>